<proteinExistence type="predicted"/>
<sequence length="113" mass="12313">MVTKIKAKSSTDDKLVEECQNKTNCGDCEPTIAWTTPSKGKRTTPPQDTLVVIVDVRSNKGAIYIYETESGEYVDGIGTEQAGNRVMVPWDDGWYFSAAGSIDVGYVGRKKSG</sequence>
<gene>
    <name evidence="1" type="ORF">IFR04_012622</name>
</gene>
<keyword evidence="2" id="KW-1185">Reference proteome</keyword>
<dbReference type="Proteomes" id="UP000664132">
    <property type="component" value="Unassembled WGS sequence"/>
</dbReference>
<dbReference type="OrthoDB" id="5228066at2759"/>
<reference evidence="1" key="1">
    <citation type="submission" date="2021-02" db="EMBL/GenBank/DDBJ databases">
        <title>Genome sequence Cadophora malorum strain M34.</title>
        <authorList>
            <person name="Stefanovic E."/>
            <person name="Vu D."/>
            <person name="Scully C."/>
            <person name="Dijksterhuis J."/>
            <person name="Roader J."/>
            <person name="Houbraken J."/>
        </authorList>
    </citation>
    <scope>NUCLEOTIDE SEQUENCE</scope>
    <source>
        <strain evidence="1">M34</strain>
    </source>
</reference>
<dbReference type="AlphaFoldDB" id="A0A8H7W218"/>
<accession>A0A8H7W218</accession>
<evidence type="ECO:0000313" key="2">
    <source>
        <dbReference type="Proteomes" id="UP000664132"/>
    </source>
</evidence>
<comment type="caution">
    <text evidence="1">The sequence shown here is derived from an EMBL/GenBank/DDBJ whole genome shotgun (WGS) entry which is preliminary data.</text>
</comment>
<evidence type="ECO:0000313" key="1">
    <source>
        <dbReference type="EMBL" id="KAG4414250.1"/>
    </source>
</evidence>
<name>A0A8H7W218_9HELO</name>
<dbReference type="EMBL" id="JAFJYH010000274">
    <property type="protein sequence ID" value="KAG4414250.1"/>
    <property type="molecule type" value="Genomic_DNA"/>
</dbReference>
<organism evidence="1 2">
    <name type="scientific">Cadophora malorum</name>
    <dbReference type="NCBI Taxonomy" id="108018"/>
    <lineage>
        <taxon>Eukaryota</taxon>
        <taxon>Fungi</taxon>
        <taxon>Dikarya</taxon>
        <taxon>Ascomycota</taxon>
        <taxon>Pezizomycotina</taxon>
        <taxon>Leotiomycetes</taxon>
        <taxon>Helotiales</taxon>
        <taxon>Ploettnerulaceae</taxon>
        <taxon>Cadophora</taxon>
    </lineage>
</organism>
<protein>
    <submittedName>
        <fullName evidence="1">Uncharacterized protein</fullName>
    </submittedName>
</protein>